<gene>
    <name evidence="2" type="ORF">JXQ802_LOCUS54815</name>
    <name evidence="1" type="ORF">PYM288_LOCUS38320</name>
</gene>
<sequence>DRIEHVSLDSTNREIISTVVHPFAMTVHRHYIYWMDWTLCDIYRAKKYSGANMIEMQNDLSYRPINIHIVSDQCQKSFYSLCNISDGDCSHICICKTSVDNQVECAYSSGQQLKLAND</sequence>
<evidence type="ECO:0008006" key="5">
    <source>
        <dbReference type="Google" id="ProtNLM"/>
    </source>
</evidence>
<name>A0A815SY32_9BILA</name>
<dbReference type="SUPFAM" id="SSF63825">
    <property type="entry name" value="YWTD domain"/>
    <property type="match status" value="1"/>
</dbReference>
<reference evidence="1" key="1">
    <citation type="submission" date="2021-02" db="EMBL/GenBank/DDBJ databases">
        <authorList>
            <person name="Nowell W R."/>
        </authorList>
    </citation>
    <scope>NUCLEOTIDE SEQUENCE</scope>
</reference>
<accession>A0A815SY32</accession>
<evidence type="ECO:0000313" key="1">
    <source>
        <dbReference type="EMBL" id="CAF1493977.1"/>
    </source>
</evidence>
<dbReference type="AlphaFoldDB" id="A0A815SY32"/>
<dbReference type="Proteomes" id="UP000663870">
    <property type="component" value="Unassembled WGS sequence"/>
</dbReference>
<dbReference type="GO" id="GO:0042562">
    <property type="term" value="F:hormone binding"/>
    <property type="evidence" value="ECO:0007669"/>
    <property type="project" value="TreeGrafter"/>
</dbReference>
<protein>
    <recommendedName>
        <fullName evidence="5">Vitellogenin receptor</fullName>
    </recommendedName>
</protein>
<evidence type="ECO:0000313" key="2">
    <source>
        <dbReference type="EMBL" id="CAF1652704.1"/>
    </source>
</evidence>
<evidence type="ECO:0000313" key="3">
    <source>
        <dbReference type="Proteomes" id="UP000663854"/>
    </source>
</evidence>
<dbReference type="Gene3D" id="2.120.10.30">
    <property type="entry name" value="TolB, C-terminal domain"/>
    <property type="match status" value="1"/>
</dbReference>
<dbReference type="PANTHER" id="PTHR22722">
    <property type="entry name" value="LOW-DENSITY LIPOPROTEIN RECEPTOR-RELATED PROTEIN 2-RELATED"/>
    <property type="match status" value="1"/>
</dbReference>
<feature type="non-terminal residue" evidence="1">
    <location>
        <position position="1"/>
    </location>
</feature>
<comment type="caution">
    <text evidence="1">The sequence shown here is derived from an EMBL/GenBank/DDBJ whole genome shotgun (WGS) entry which is preliminary data.</text>
</comment>
<organism evidence="1 3">
    <name type="scientific">Rotaria sordida</name>
    <dbReference type="NCBI Taxonomy" id="392033"/>
    <lineage>
        <taxon>Eukaryota</taxon>
        <taxon>Metazoa</taxon>
        <taxon>Spiralia</taxon>
        <taxon>Gnathifera</taxon>
        <taxon>Rotifera</taxon>
        <taxon>Eurotatoria</taxon>
        <taxon>Bdelloidea</taxon>
        <taxon>Philodinida</taxon>
        <taxon>Philodinidae</taxon>
        <taxon>Rotaria</taxon>
    </lineage>
</organism>
<dbReference type="EMBL" id="CAJNOL010010934">
    <property type="protein sequence ID" value="CAF1652704.1"/>
    <property type="molecule type" value="Genomic_DNA"/>
</dbReference>
<dbReference type="GO" id="GO:0016324">
    <property type="term" value="C:apical plasma membrane"/>
    <property type="evidence" value="ECO:0007669"/>
    <property type="project" value="TreeGrafter"/>
</dbReference>
<dbReference type="InterPro" id="IPR051221">
    <property type="entry name" value="LDLR-related"/>
</dbReference>
<dbReference type="Proteomes" id="UP000663854">
    <property type="component" value="Unassembled WGS sequence"/>
</dbReference>
<dbReference type="GO" id="GO:0043235">
    <property type="term" value="C:receptor complex"/>
    <property type="evidence" value="ECO:0007669"/>
    <property type="project" value="TreeGrafter"/>
</dbReference>
<evidence type="ECO:0000313" key="4">
    <source>
        <dbReference type="Proteomes" id="UP000663870"/>
    </source>
</evidence>
<dbReference type="InterPro" id="IPR011042">
    <property type="entry name" value="6-blade_b-propeller_TolB-like"/>
</dbReference>
<proteinExistence type="predicted"/>
<dbReference type="PANTHER" id="PTHR22722:SF14">
    <property type="entry name" value="MEGALIN, ISOFORM A"/>
    <property type="match status" value="1"/>
</dbReference>
<dbReference type="EMBL" id="CAJNOH010009180">
    <property type="protein sequence ID" value="CAF1493977.1"/>
    <property type="molecule type" value="Genomic_DNA"/>
</dbReference>
<dbReference type="GO" id="GO:0006898">
    <property type="term" value="P:receptor-mediated endocytosis"/>
    <property type="evidence" value="ECO:0007669"/>
    <property type="project" value="TreeGrafter"/>
</dbReference>
<keyword evidence="4" id="KW-1185">Reference proteome</keyword>